<dbReference type="InterPro" id="IPR029044">
    <property type="entry name" value="Nucleotide-diphossugar_trans"/>
</dbReference>
<reference evidence="2 3" key="1">
    <citation type="journal article" date="2015" name="Genome Announc.">
        <title>Genome sequencing of 18 francisella strains to aid in assay development and testing.</title>
        <authorList>
            <person name="Johnson S.L."/>
            <person name="Daligault H.E."/>
            <person name="Davenport K.W."/>
            <person name="Coyne S.R."/>
            <person name="Frey K.G."/>
            <person name="Koroleva G.I."/>
            <person name="Broomall S.M."/>
            <person name="Bishop-Lilly K.A."/>
            <person name="Bruce D.C."/>
            <person name="Chertkov O."/>
            <person name="Freitas T."/>
            <person name="Jaissle J."/>
            <person name="Ladner J.T."/>
            <person name="Rosenzweig C.N."/>
            <person name="Gibbons H.S."/>
            <person name="Palacios G.F."/>
            <person name="Redden C.L."/>
            <person name="Xu Y."/>
            <person name="Minogue T.D."/>
            <person name="Chain P.S."/>
        </authorList>
    </citation>
    <scope>NUCLEOTIDE SEQUENCE [LARGE SCALE GENOMIC DNA]</scope>
    <source>
        <strain evidence="2 3">GA01-2794</strain>
    </source>
</reference>
<evidence type="ECO:0000259" key="1">
    <source>
        <dbReference type="Pfam" id="PF00535"/>
    </source>
</evidence>
<dbReference type="AlphaFoldDB" id="A0A0B6D8Q0"/>
<dbReference type="Gene3D" id="3.90.550.10">
    <property type="entry name" value="Spore Coat Polysaccharide Biosynthesis Protein SpsA, Chain A"/>
    <property type="match status" value="1"/>
</dbReference>
<accession>A0A0B6D8Q0</accession>
<evidence type="ECO:0000313" key="3">
    <source>
        <dbReference type="Proteomes" id="UP000031830"/>
    </source>
</evidence>
<dbReference type="PANTHER" id="PTHR22916">
    <property type="entry name" value="GLYCOSYLTRANSFERASE"/>
    <property type="match status" value="1"/>
</dbReference>
<dbReference type="GO" id="GO:0016758">
    <property type="term" value="F:hexosyltransferase activity"/>
    <property type="evidence" value="ECO:0007669"/>
    <property type="project" value="UniProtKB-ARBA"/>
</dbReference>
<dbReference type="Pfam" id="PF00535">
    <property type="entry name" value="Glycos_transf_2"/>
    <property type="match status" value="1"/>
</dbReference>
<dbReference type="CDD" id="cd00761">
    <property type="entry name" value="Glyco_tranf_GTA_type"/>
    <property type="match status" value="1"/>
</dbReference>
<gene>
    <name evidence="2" type="ORF">LA55_1362</name>
</gene>
<proteinExistence type="predicted"/>
<dbReference type="EMBL" id="CP009440">
    <property type="protein sequence ID" value="AJI54003.1"/>
    <property type="molecule type" value="Genomic_DNA"/>
</dbReference>
<keyword evidence="2" id="KW-0808">Transferase</keyword>
<dbReference type="STRING" id="28110.KU46_1828"/>
<dbReference type="PANTHER" id="PTHR22916:SF3">
    <property type="entry name" value="UDP-GLCNAC:BETAGAL BETA-1,3-N-ACETYLGLUCOSAMINYLTRANSFERASE-LIKE PROTEIN 1"/>
    <property type="match status" value="1"/>
</dbReference>
<evidence type="ECO:0000313" key="2">
    <source>
        <dbReference type="EMBL" id="AJI54003.1"/>
    </source>
</evidence>
<dbReference type="KEGG" id="fpz:LA55_1362"/>
<protein>
    <submittedName>
        <fullName evidence="2">Glycosyltransferase like 2 family protein</fullName>
    </submittedName>
</protein>
<dbReference type="RefSeq" id="WP_044526472.1">
    <property type="nucleotide sequence ID" value="NZ_CP009440.1"/>
</dbReference>
<dbReference type="InterPro" id="IPR001173">
    <property type="entry name" value="Glyco_trans_2-like"/>
</dbReference>
<feature type="domain" description="Glycosyltransferase 2-like" evidence="1">
    <location>
        <begin position="6"/>
        <end position="136"/>
    </location>
</feature>
<organism evidence="2 3">
    <name type="scientific">Francisella philomiragia</name>
    <dbReference type="NCBI Taxonomy" id="28110"/>
    <lineage>
        <taxon>Bacteria</taxon>
        <taxon>Pseudomonadati</taxon>
        <taxon>Pseudomonadota</taxon>
        <taxon>Gammaproteobacteria</taxon>
        <taxon>Thiotrichales</taxon>
        <taxon>Francisellaceae</taxon>
        <taxon>Francisella</taxon>
    </lineage>
</organism>
<dbReference type="OrthoDB" id="9802649at2"/>
<sequence>MNSLVSIITPSYNSEKYISNTIESVITQTYQNWEMIIVDDCSTDSSCDIAEKYTQKDTRIKLIKLNKNSGPAKARNRAIKEAKGRYISFLDSDDVWYSHKLEQQVQFMESNNLSVTCSSYYTIDANGKKNSTRIVPEKILYSDMLKSNYIGNLTGIYDCIELGKIYADNVGHEDYTLWLKVVQKTKSVNTISEPLAEYRVLNSSTSSNKFKTLSWQWNIYRNILNLDVYRSSYYFICYVYYALKKRI</sequence>
<dbReference type="SUPFAM" id="SSF53448">
    <property type="entry name" value="Nucleotide-diphospho-sugar transferases"/>
    <property type="match status" value="1"/>
</dbReference>
<name>A0A0B6D8Q0_9GAMM</name>
<dbReference type="Proteomes" id="UP000031830">
    <property type="component" value="Chromosome"/>
</dbReference>